<proteinExistence type="predicted"/>
<gene>
    <name evidence="1" type="ORF">EPI10_031407</name>
</gene>
<reference evidence="2" key="1">
    <citation type="journal article" date="2019" name="Plant Biotechnol. J.">
        <title>Genome sequencing of the Australian wild diploid species Gossypium australe highlights disease resistance and delayed gland morphogenesis.</title>
        <authorList>
            <person name="Cai Y."/>
            <person name="Cai X."/>
            <person name="Wang Q."/>
            <person name="Wang P."/>
            <person name="Zhang Y."/>
            <person name="Cai C."/>
            <person name="Xu Y."/>
            <person name="Wang K."/>
            <person name="Zhou Z."/>
            <person name="Wang C."/>
            <person name="Geng S."/>
            <person name="Li B."/>
            <person name="Dong Q."/>
            <person name="Hou Y."/>
            <person name="Wang H."/>
            <person name="Ai P."/>
            <person name="Liu Z."/>
            <person name="Yi F."/>
            <person name="Sun M."/>
            <person name="An G."/>
            <person name="Cheng J."/>
            <person name="Zhang Y."/>
            <person name="Shi Q."/>
            <person name="Xie Y."/>
            <person name="Shi X."/>
            <person name="Chang Y."/>
            <person name="Huang F."/>
            <person name="Chen Y."/>
            <person name="Hong S."/>
            <person name="Mi L."/>
            <person name="Sun Q."/>
            <person name="Zhang L."/>
            <person name="Zhou B."/>
            <person name="Peng R."/>
            <person name="Zhang X."/>
            <person name="Liu F."/>
        </authorList>
    </citation>
    <scope>NUCLEOTIDE SEQUENCE [LARGE SCALE GENOMIC DNA]</scope>
    <source>
        <strain evidence="2">cv. PA1801</strain>
    </source>
</reference>
<keyword evidence="2" id="KW-1185">Reference proteome</keyword>
<sequence>MSNLILCCLVVLQLSFTICASLCLVGFFYFYPFSFSVYILREIFTKYGNEYSLFHLLFSDVKEITFYKLT</sequence>
<organism evidence="1 2">
    <name type="scientific">Gossypium australe</name>
    <dbReference type="NCBI Taxonomy" id="47621"/>
    <lineage>
        <taxon>Eukaryota</taxon>
        <taxon>Viridiplantae</taxon>
        <taxon>Streptophyta</taxon>
        <taxon>Embryophyta</taxon>
        <taxon>Tracheophyta</taxon>
        <taxon>Spermatophyta</taxon>
        <taxon>Magnoliopsida</taxon>
        <taxon>eudicotyledons</taxon>
        <taxon>Gunneridae</taxon>
        <taxon>Pentapetalae</taxon>
        <taxon>rosids</taxon>
        <taxon>malvids</taxon>
        <taxon>Malvales</taxon>
        <taxon>Malvaceae</taxon>
        <taxon>Malvoideae</taxon>
        <taxon>Gossypium</taxon>
    </lineage>
</organism>
<name>A0A5B6X3B9_9ROSI</name>
<dbReference type="AlphaFoldDB" id="A0A5B6X3B9"/>
<evidence type="ECO:0000313" key="1">
    <source>
        <dbReference type="EMBL" id="KAA3487592.1"/>
    </source>
</evidence>
<accession>A0A5B6X3B9</accession>
<protein>
    <submittedName>
        <fullName evidence="1">Uncharacterized protein</fullName>
    </submittedName>
</protein>
<dbReference type="Proteomes" id="UP000325315">
    <property type="component" value="Unassembled WGS sequence"/>
</dbReference>
<evidence type="ECO:0000313" key="2">
    <source>
        <dbReference type="Proteomes" id="UP000325315"/>
    </source>
</evidence>
<comment type="caution">
    <text evidence="1">The sequence shown here is derived from an EMBL/GenBank/DDBJ whole genome shotgun (WGS) entry which is preliminary data.</text>
</comment>
<dbReference type="EMBL" id="SMMG02000001">
    <property type="protein sequence ID" value="KAA3487592.1"/>
    <property type="molecule type" value="Genomic_DNA"/>
</dbReference>